<accession>A0ABU0E0U3</accession>
<dbReference type="InterPro" id="IPR036102">
    <property type="entry name" value="OsmC/Ohrsf"/>
</dbReference>
<dbReference type="PANTHER" id="PTHR34352">
    <property type="entry name" value="PROTEIN YHFA"/>
    <property type="match status" value="1"/>
</dbReference>
<reference evidence="2 3" key="1">
    <citation type="submission" date="2023-07" db="EMBL/GenBank/DDBJ databases">
        <title>Genomic Encyclopedia of Type Strains, Phase IV (KMG-IV): sequencing the most valuable type-strain genomes for metagenomic binning, comparative biology and taxonomic classification.</title>
        <authorList>
            <person name="Goeker M."/>
        </authorList>
    </citation>
    <scope>NUCLEOTIDE SEQUENCE [LARGE SCALE GENOMIC DNA]</scope>
    <source>
        <strain evidence="2 3">DSM 16784</strain>
    </source>
</reference>
<dbReference type="RefSeq" id="WP_307406345.1">
    <property type="nucleotide sequence ID" value="NZ_JAUSUR010000001.1"/>
</dbReference>
<dbReference type="InterPro" id="IPR015946">
    <property type="entry name" value="KH_dom-like_a/b"/>
</dbReference>
<comment type="caution">
    <text evidence="2">The sequence shown here is derived from an EMBL/GenBank/DDBJ whole genome shotgun (WGS) entry which is preliminary data.</text>
</comment>
<sequence length="140" mass="15537">MDTINIKLKTIDDKAMFSATARDNPELIIDYFPPVGTGNGYTSLELLMASFASCVSTTILSLLRHKMQKTVDGISINVNGTVRERHPKALEHMHVDLNIKANNLSEDDVQHALKISEESFCPVWSMIKGNVTIDFDVSIS</sequence>
<proteinExistence type="predicted"/>
<protein>
    <submittedName>
        <fullName evidence="2">Redox protein</fullName>
    </submittedName>
</protein>
<feature type="transmembrane region" description="Helical" evidence="1">
    <location>
        <begin position="46"/>
        <end position="63"/>
    </location>
</feature>
<organism evidence="2 3">
    <name type="scientific">Breznakia pachnodae</name>
    <dbReference type="NCBI Taxonomy" id="265178"/>
    <lineage>
        <taxon>Bacteria</taxon>
        <taxon>Bacillati</taxon>
        <taxon>Bacillota</taxon>
        <taxon>Erysipelotrichia</taxon>
        <taxon>Erysipelotrichales</taxon>
        <taxon>Erysipelotrichaceae</taxon>
        <taxon>Breznakia</taxon>
    </lineage>
</organism>
<keyword evidence="3" id="KW-1185">Reference proteome</keyword>
<dbReference type="Pfam" id="PF02566">
    <property type="entry name" value="OsmC"/>
    <property type="match status" value="1"/>
</dbReference>
<dbReference type="Proteomes" id="UP001230220">
    <property type="component" value="Unassembled WGS sequence"/>
</dbReference>
<evidence type="ECO:0000256" key="1">
    <source>
        <dbReference type="SAM" id="Phobius"/>
    </source>
</evidence>
<evidence type="ECO:0000313" key="3">
    <source>
        <dbReference type="Proteomes" id="UP001230220"/>
    </source>
</evidence>
<gene>
    <name evidence="2" type="ORF">J2S15_001177</name>
</gene>
<name>A0ABU0E0U3_9FIRM</name>
<dbReference type="SUPFAM" id="SSF82784">
    <property type="entry name" value="OsmC-like"/>
    <property type="match status" value="1"/>
</dbReference>
<keyword evidence="1" id="KW-1133">Transmembrane helix</keyword>
<dbReference type="PANTHER" id="PTHR34352:SF1">
    <property type="entry name" value="PROTEIN YHFA"/>
    <property type="match status" value="1"/>
</dbReference>
<dbReference type="EMBL" id="JAUSUR010000001">
    <property type="protein sequence ID" value="MDQ0360446.1"/>
    <property type="molecule type" value="Genomic_DNA"/>
</dbReference>
<dbReference type="Gene3D" id="3.30.300.20">
    <property type="match status" value="1"/>
</dbReference>
<dbReference type="InterPro" id="IPR003718">
    <property type="entry name" value="OsmC/Ohr_fam"/>
</dbReference>
<keyword evidence="1" id="KW-0812">Transmembrane</keyword>
<evidence type="ECO:0000313" key="2">
    <source>
        <dbReference type="EMBL" id="MDQ0360446.1"/>
    </source>
</evidence>
<keyword evidence="1" id="KW-0472">Membrane</keyword>